<comment type="similarity">
    <text evidence="1">Belongs to the multicopper oxidase family.</text>
</comment>
<feature type="transmembrane region" description="Helical" evidence="6">
    <location>
        <begin position="548"/>
        <end position="568"/>
    </location>
</feature>
<keyword evidence="3 7" id="KW-0732">Signal</keyword>
<keyword evidence="6" id="KW-0472">Membrane</keyword>
<dbReference type="CDD" id="cd13899">
    <property type="entry name" value="CuRO_3_Fet3p"/>
    <property type="match status" value="1"/>
</dbReference>
<dbReference type="CDD" id="cd13877">
    <property type="entry name" value="CuRO_2_Fet3p_like"/>
    <property type="match status" value="1"/>
</dbReference>
<keyword evidence="2" id="KW-0479">Metal-binding</keyword>
<evidence type="ECO:0000256" key="1">
    <source>
        <dbReference type="ARBA" id="ARBA00010609"/>
    </source>
</evidence>
<evidence type="ECO:0000313" key="12">
    <source>
        <dbReference type="Proteomes" id="UP000318582"/>
    </source>
</evidence>
<dbReference type="STRING" id="109895.A0A507EFU1"/>
<evidence type="ECO:0000256" key="7">
    <source>
        <dbReference type="SAM" id="SignalP"/>
    </source>
</evidence>
<dbReference type="Proteomes" id="UP000318582">
    <property type="component" value="Unassembled WGS sequence"/>
</dbReference>
<keyword evidence="12" id="KW-1185">Reference proteome</keyword>
<dbReference type="InterPro" id="IPR011707">
    <property type="entry name" value="Cu-oxidase-like_N"/>
</dbReference>
<keyword evidence="4" id="KW-0560">Oxidoreductase</keyword>
<dbReference type="AlphaFoldDB" id="A0A507EFU1"/>
<dbReference type="PROSITE" id="PS00080">
    <property type="entry name" value="MULTICOPPER_OXIDASE2"/>
    <property type="match status" value="1"/>
</dbReference>
<sequence length="570" mass="63246">MRLSTCFATVLAAVASTAVVSAAVAPYNLDITYVDNVNADGVSSRRVIGVNNKWPPPLVVADYNETITVNVKNSLDVPTSMHSHGLFFKGENYLDGPSGITQCGIPPGGTYKYEYVPKQWGTYWYHAHNGGQYVDGFRGPLIIRNPNEPYKYDFEYIVILHDWYHNQFDDILKDYAGVYNPTGSEPPPDNVIILIHDGTDYIEKMKFLPGKTYRLRIINMSAFTMYHFSIGGHSMDVIEVDGDDTERKTTNGFWVSVAQRWSVLVTAKNATDKNYPVNLIVDDSMFAIIPPTLKLNYTTTIEYSPTATLDETPAPYEELDDIELSPIIKEASTPANQTITLDVLLDLLDDGINHGSFNGITWTRPQVPTIFTALSAGPDATNPDIYGKRTNAIIIEHMSMVQVIINNNDGGSHPFHLHGHKFQIMGRSTEFYDPSKPYPELDNPIRRDVVQVPAMGSAVIRFRADNPGVWLFHCHIQWHMETGLAATFIEAPLEMQKTVKPPAFVFDQCKSQNIATSGNALGKLGTDMEGEELGPQPLSGTWEKKGKIALAFTILSALLGLGTVVWFAST</sequence>
<evidence type="ECO:0000256" key="4">
    <source>
        <dbReference type="ARBA" id="ARBA00023002"/>
    </source>
</evidence>
<dbReference type="GO" id="GO:0005507">
    <property type="term" value="F:copper ion binding"/>
    <property type="evidence" value="ECO:0007669"/>
    <property type="project" value="InterPro"/>
</dbReference>
<dbReference type="InterPro" id="IPR044130">
    <property type="entry name" value="CuRO_2_Fet3-like"/>
</dbReference>
<evidence type="ECO:0000313" key="11">
    <source>
        <dbReference type="EMBL" id="TPX62642.1"/>
    </source>
</evidence>
<dbReference type="PANTHER" id="PTHR11709">
    <property type="entry name" value="MULTI-COPPER OXIDASE"/>
    <property type="match status" value="1"/>
</dbReference>
<gene>
    <name evidence="11" type="ORF">PhCBS80983_g00268</name>
</gene>
<evidence type="ECO:0000256" key="2">
    <source>
        <dbReference type="ARBA" id="ARBA00022723"/>
    </source>
</evidence>
<dbReference type="GO" id="GO:0006811">
    <property type="term" value="P:monoatomic ion transport"/>
    <property type="evidence" value="ECO:0007669"/>
    <property type="project" value="InterPro"/>
</dbReference>
<dbReference type="InterPro" id="IPR002355">
    <property type="entry name" value="Cu_oxidase_Cu_BS"/>
</dbReference>
<protein>
    <recommendedName>
        <fullName evidence="13">Ferroxidase</fullName>
    </recommendedName>
</protein>
<dbReference type="Pfam" id="PF07731">
    <property type="entry name" value="Cu-oxidase_2"/>
    <property type="match status" value="1"/>
</dbReference>
<keyword evidence="6" id="KW-1133">Transmembrane helix</keyword>
<proteinExistence type="inferred from homology"/>
<dbReference type="PANTHER" id="PTHR11709:SF361">
    <property type="entry name" value="IRON TRANSPORT MULTICOPPER OXIDASE FET3"/>
    <property type="match status" value="1"/>
</dbReference>
<dbReference type="InterPro" id="IPR001117">
    <property type="entry name" value="Cu-oxidase_2nd"/>
</dbReference>
<dbReference type="EMBL" id="QEAQ01000002">
    <property type="protein sequence ID" value="TPX62642.1"/>
    <property type="molecule type" value="Genomic_DNA"/>
</dbReference>
<dbReference type="InterPro" id="IPR008972">
    <property type="entry name" value="Cupredoxin"/>
</dbReference>
<dbReference type="InterPro" id="IPR033138">
    <property type="entry name" value="Cu_oxidase_CS"/>
</dbReference>
<feature type="domain" description="Plastocyanin-like" evidence="10">
    <location>
        <begin position="36"/>
        <end position="147"/>
    </location>
</feature>
<organism evidence="11 12">
    <name type="scientific">Powellomyces hirtus</name>
    <dbReference type="NCBI Taxonomy" id="109895"/>
    <lineage>
        <taxon>Eukaryota</taxon>
        <taxon>Fungi</taxon>
        <taxon>Fungi incertae sedis</taxon>
        <taxon>Chytridiomycota</taxon>
        <taxon>Chytridiomycota incertae sedis</taxon>
        <taxon>Chytridiomycetes</taxon>
        <taxon>Spizellomycetales</taxon>
        <taxon>Powellomycetaceae</taxon>
        <taxon>Powellomyces</taxon>
    </lineage>
</organism>
<feature type="signal peptide" evidence="7">
    <location>
        <begin position="1"/>
        <end position="22"/>
    </location>
</feature>
<accession>A0A507EFU1</accession>
<evidence type="ECO:0000259" key="10">
    <source>
        <dbReference type="Pfam" id="PF07732"/>
    </source>
</evidence>
<evidence type="ECO:0000256" key="5">
    <source>
        <dbReference type="ARBA" id="ARBA00023008"/>
    </source>
</evidence>
<reference evidence="11 12" key="1">
    <citation type="journal article" date="2019" name="Sci. Rep.">
        <title>Comparative genomics of chytrid fungi reveal insights into the obligate biotrophic and pathogenic lifestyle of Synchytrium endobioticum.</title>
        <authorList>
            <person name="van de Vossenberg B.T.L.H."/>
            <person name="Warris S."/>
            <person name="Nguyen H.D.T."/>
            <person name="van Gent-Pelzer M.P.E."/>
            <person name="Joly D.L."/>
            <person name="van de Geest H.C."/>
            <person name="Bonants P.J.M."/>
            <person name="Smith D.S."/>
            <person name="Levesque C.A."/>
            <person name="van der Lee T.A.J."/>
        </authorList>
    </citation>
    <scope>NUCLEOTIDE SEQUENCE [LARGE SCALE GENOMIC DNA]</scope>
    <source>
        <strain evidence="11 12">CBS 809.83</strain>
    </source>
</reference>
<feature type="domain" description="Plastocyanin-like" evidence="8">
    <location>
        <begin position="155"/>
        <end position="304"/>
    </location>
</feature>
<evidence type="ECO:0000256" key="3">
    <source>
        <dbReference type="ARBA" id="ARBA00022729"/>
    </source>
</evidence>
<name>A0A507EFU1_9FUNG</name>
<dbReference type="Pfam" id="PF07732">
    <property type="entry name" value="Cu-oxidase_3"/>
    <property type="match status" value="1"/>
</dbReference>
<evidence type="ECO:0000259" key="9">
    <source>
        <dbReference type="Pfam" id="PF07731"/>
    </source>
</evidence>
<dbReference type="Pfam" id="PF00394">
    <property type="entry name" value="Cu-oxidase"/>
    <property type="match status" value="1"/>
</dbReference>
<dbReference type="Gene3D" id="2.60.40.420">
    <property type="entry name" value="Cupredoxins - blue copper proteins"/>
    <property type="match status" value="3"/>
</dbReference>
<dbReference type="InterPro" id="IPR045087">
    <property type="entry name" value="Cu-oxidase_fam"/>
</dbReference>
<feature type="domain" description="Plastocyanin-like" evidence="9">
    <location>
        <begin position="363"/>
        <end position="492"/>
    </location>
</feature>
<dbReference type="PROSITE" id="PS00079">
    <property type="entry name" value="MULTICOPPER_OXIDASE1"/>
    <property type="match status" value="1"/>
</dbReference>
<dbReference type="SUPFAM" id="SSF49503">
    <property type="entry name" value="Cupredoxins"/>
    <property type="match status" value="3"/>
</dbReference>
<evidence type="ECO:0008006" key="13">
    <source>
        <dbReference type="Google" id="ProtNLM"/>
    </source>
</evidence>
<keyword evidence="5" id="KW-0186">Copper</keyword>
<evidence type="ECO:0000256" key="6">
    <source>
        <dbReference type="SAM" id="Phobius"/>
    </source>
</evidence>
<feature type="chain" id="PRO_5021330187" description="Ferroxidase" evidence="7">
    <location>
        <begin position="23"/>
        <end position="570"/>
    </location>
</feature>
<comment type="caution">
    <text evidence="11">The sequence shown here is derived from an EMBL/GenBank/DDBJ whole genome shotgun (WGS) entry which is preliminary data.</text>
</comment>
<dbReference type="InterPro" id="IPR011706">
    <property type="entry name" value="Cu-oxidase_C"/>
</dbReference>
<keyword evidence="6" id="KW-0812">Transmembrane</keyword>
<evidence type="ECO:0000259" key="8">
    <source>
        <dbReference type="Pfam" id="PF00394"/>
    </source>
</evidence>
<dbReference type="GO" id="GO:0016491">
    <property type="term" value="F:oxidoreductase activity"/>
    <property type="evidence" value="ECO:0007669"/>
    <property type="project" value="UniProtKB-KW"/>
</dbReference>